<feature type="compositionally biased region" description="Acidic residues" evidence="8">
    <location>
        <begin position="227"/>
        <end position="247"/>
    </location>
</feature>
<feature type="region of interest" description="Disordered" evidence="8">
    <location>
        <begin position="70"/>
        <end position="285"/>
    </location>
</feature>
<dbReference type="GO" id="GO:0019843">
    <property type="term" value="F:rRNA binding"/>
    <property type="evidence" value="ECO:0007669"/>
    <property type="project" value="TreeGrafter"/>
</dbReference>
<evidence type="ECO:0000256" key="2">
    <source>
        <dbReference type="ARBA" id="ARBA00004604"/>
    </source>
</evidence>
<dbReference type="PANTHER" id="PTHR23236:SF25">
    <property type="entry name" value="RNA-BINDING PROTEIN 34"/>
    <property type="match status" value="1"/>
</dbReference>
<reference evidence="10 11" key="1">
    <citation type="journal article" date="2020" name="ISME J.">
        <title>Uncovering the hidden diversity of litter-decomposition mechanisms in mushroom-forming fungi.</title>
        <authorList>
            <person name="Floudas D."/>
            <person name="Bentzer J."/>
            <person name="Ahren D."/>
            <person name="Johansson T."/>
            <person name="Persson P."/>
            <person name="Tunlid A."/>
        </authorList>
    </citation>
    <scope>NUCLEOTIDE SEQUENCE [LARGE SCALE GENOMIC DNA]</scope>
    <source>
        <strain evidence="10 11">CBS 175.51</strain>
    </source>
</reference>
<name>A0A8H5C558_9AGAR</name>
<evidence type="ECO:0000313" key="11">
    <source>
        <dbReference type="Proteomes" id="UP000541558"/>
    </source>
</evidence>
<gene>
    <name evidence="10" type="ORF">D9611_011668</name>
</gene>
<dbReference type="EMBL" id="JAACJK010000063">
    <property type="protein sequence ID" value="KAF5335360.1"/>
    <property type="molecule type" value="Genomic_DNA"/>
</dbReference>
<accession>A0A8H5C558</accession>
<keyword evidence="11" id="KW-1185">Reference proteome</keyword>
<feature type="compositionally biased region" description="Basic residues" evidence="8">
    <location>
        <begin position="178"/>
        <end position="189"/>
    </location>
</feature>
<comment type="subcellular location">
    <subcellularLocation>
        <location evidence="2">Nucleus</location>
        <location evidence="2">Nucleolus</location>
    </subcellularLocation>
</comment>
<protein>
    <recommendedName>
        <fullName evidence="4">Nucleolar protein 12</fullName>
    </recommendedName>
</protein>
<dbReference type="AlphaFoldDB" id="A0A8H5C558"/>
<evidence type="ECO:0000256" key="3">
    <source>
        <dbReference type="ARBA" id="ARBA00007077"/>
    </source>
</evidence>
<dbReference type="InterPro" id="IPR000504">
    <property type="entry name" value="RRM_dom"/>
</dbReference>
<dbReference type="OrthoDB" id="442677at2759"/>
<comment type="similarity">
    <text evidence="3">Belongs to the RRM RBM34 family.</text>
</comment>
<feature type="compositionally biased region" description="Low complexity" evidence="8">
    <location>
        <begin position="708"/>
        <end position="718"/>
    </location>
</feature>
<dbReference type="Gene3D" id="3.30.70.330">
    <property type="match status" value="1"/>
</dbReference>
<evidence type="ECO:0000313" key="10">
    <source>
        <dbReference type="EMBL" id="KAF5335360.1"/>
    </source>
</evidence>
<feature type="region of interest" description="Disordered" evidence="8">
    <location>
        <begin position="662"/>
        <end position="718"/>
    </location>
</feature>
<evidence type="ECO:0000256" key="6">
    <source>
        <dbReference type="ARBA" id="ARBA00023242"/>
    </source>
</evidence>
<evidence type="ECO:0000259" key="9">
    <source>
        <dbReference type="PROSITE" id="PS50102"/>
    </source>
</evidence>
<keyword evidence="5 7" id="KW-0694">RNA-binding</keyword>
<dbReference type="PROSITE" id="PS50102">
    <property type="entry name" value="RRM"/>
    <property type="match status" value="1"/>
</dbReference>
<dbReference type="SMART" id="SM00360">
    <property type="entry name" value="RRM"/>
    <property type="match status" value="1"/>
</dbReference>
<dbReference type="GO" id="GO:0000463">
    <property type="term" value="P:maturation of LSU-rRNA from tricistronic rRNA transcript (SSU-rRNA, 5.8S rRNA, LSU-rRNA)"/>
    <property type="evidence" value="ECO:0007669"/>
    <property type="project" value="TreeGrafter"/>
</dbReference>
<feature type="compositionally biased region" description="Acidic residues" evidence="8">
    <location>
        <begin position="195"/>
        <end position="207"/>
    </location>
</feature>
<dbReference type="Proteomes" id="UP000541558">
    <property type="component" value="Unassembled WGS sequence"/>
</dbReference>
<comment type="function">
    <text evidence="1">Involved in pre-25S rRNA processing.</text>
</comment>
<keyword evidence="6" id="KW-0539">Nucleus</keyword>
<evidence type="ECO:0000256" key="4">
    <source>
        <dbReference type="ARBA" id="ARBA00015520"/>
    </source>
</evidence>
<dbReference type="InterPro" id="IPR012677">
    <property type="entry name" value="Nucleotide-bd_a/b_plait_sf"/>
</dbReference>
<sequence length="718" mass="78886">MAPIGMVWEGPSRFEKRQVCANFEPSRTFLRFTFNFPQLQPIQALRMSLSSLLLAKAGGVDNELDALFKSTPKPLDASTSKPKSTDTSDKKQKKKRKADESASVSAGPSTAKKLKTRTTEDAPESSTSKSKSKTNKSKEPKDKKESKEKKELKEKKESKASSKQEPKAVVPPSPLAKSKSKPSPKKSKSKKADTADEESEDEDDNSDIENRYLARTTKAGTSKEDEAPQEDEDMNVDGDDESEDEAVDPSTLVHESLQPSKSKSRAAKQKFVPSEETAERRDQRTVFVGNIPIAVASKRPLQKQLQKHMISLVPGAKIESVRFRSVPFQNPTSKLPTSDDEGDAPAKPKSVPPHLASNHASVRSLTWRTKLDEKDESVVKQDEKKYLTPGQKKKIAFIHGEFHGEADSVNAYVVFAHPLPEGTRPANLPPLPMTIDPYDAAKLAVEKCNNTIFMERVIRVDRVGVKGKAAVPASDDKEAEGAGSLLDADPKFTIFVGNLDFASKEEDLRVFFENLVVSEKGPAPTTGDEEEEDGVKKPASWVVRVRIIRDKETQLGKGFAYVQFSDKECVDEILALEELKLKFAKRKLRVQRCKTLPGSSVKVKPTPKGKVGKDGKPVKPRSAPVVVPKGDPTLGERLAHLPKVVRKQAKAADGDRIARRLAKKKARMAMGPPKGDVDSRDRSRKSGAAKKDGVNTGKKTAKPRVRNAKNAAARNAKK</sequence>
<evidence type="ECO:0000256" key="5">
    <source>
        <dbReference type="ARBA" id="ARBA00022884"/>
    </source>
</evidence>
<feature type="compositionally biased region" description="Basic and acidic residues" evidence="8">
    <location>
        <begin position="136"/>
        <end position="166"/>
    </location>
</feature>
<dbReference type="InterPro" id="IPR035979">
    <property type="entry name" value="RBD_domain_sf"/>
</dbReference>
<feature type="region of interest" description="Disordered" evidence="8">
    <location>
        <begin position="328"/>
        <end position="363"/>
    </location>
</feature>
<proteinExistence type="inferred from homology"/>
<evidence type="ECO:0000256" key="1">
    <source>
        <dbReference type="ARBA" id="ARBA00002475"/>
    </source>
</evidence>
<feature type="region of interest" description="Disordered" evidence="8">
    <location>
        <begin position="599"/>
        <end position="623"/>
    </location>
</feature>
<dbReference type="GO" id="GO:0005730">
    <property type="term" value="C:nucleolus"/>
    <property type="evidence" value="ECO:0007669"/>
    <property type="project" value="UniProtKB-SubCell"/>
</dbReference>
<dbReference type="PANTHER" id="PTHR23236">
    <property type="entry name" value="EUKARYOTIC TRANSLATION INITIATION FACTOR 4B/4H"/>
    <property type="match status" value="1"/>
</dbReference>
<organism evidence="10 11">
    <name type="scientific">Ephemerocybe angulata</name>
    <dbReference type="NCBI Taxonomy" id="980116"/>
    <lineage>
        <taxon>Eukaryota</taxon>
        <taxon>Fungi</taxon>
        <taxon>Dikarya</taxon>
        <taxon>Basidiomycota</taxon>
        <taxon>Agaricomycotina</taxon>
        <taxon>Agaricomycetes</taxon>
        <taxon>Agaricomycetidae</taxon>
        <taxon>Agaricales</taxon>
        <taxon>Agaricineae</taxon>
        <taxon>Psathyrellaceae</taxon>
        <taxon>Ephemerocybe</taxon>
    </lineage>
</organism>
<evidence type="ECO:0000256" key="8">
    <source>
        <dbReference type="SAM" id="MobiDB-lite"/>
    </source>
</evidence>
<evidence type="ECO:0000256" key="7">
    <source>
        <dbReference type="PROSITE-ProRule" id="PRU00176"/>
    </source>
</evidence>
<feature type="domain" description="RRM" evidence="9">
    <location>
        <begin position="492"/>
        <end position="595"/>
    </location>
</feature>
<dbReference type="SUPFAM" id="SSF54928">
    <property type="entry name" value="RNA-binding domain, RBD"/>
    <property type="match status" value="1"/>
</dbReference>
<comment type="caution">
    <text evidence="10">The sequence shown here is derived from an EMBL/GenBank/DDBJ whole genome shotgun (WGS) entry which is preliminary data.</text>
</comment>